<dbReference type="Proteomes" id="UP001174694">
    <property type="component" value="Unassembled WGS sequence"/>
</dbReference>
<comment type="caution">
    <text evidence="1">The sequence shown here is derived from an EMBL/GenBank/DDBJ whole genome shotgun (WGS) entry which is preliminary data.</text>
</comment>
<accession>A0AA38R8W1</accession>
<proteinExistence type="predicted"/>
<dbReference type="AlphaFoldDB" id="A0AA38R8W1"/>
<name>A0AA38R8W1_9PEZI</name>
<protein>
    <submittedName>
        <fullName evidence="1">Uncharacterized protein</fullName>
    </submittedName>
</protein>
<evidence type="ECO:0000313" key="2">
    <source>
        <dbReference type="Proteomes" id="UP001174694"/>
    </source>
</evidence>
<reference evidence="1" key="1">
    <citation type="submission" date="2022-07" db="EMBL/GenBank/DDBJ databases">
        <title>Fungi with potential for degradation of polypropylene.</title>
        <authorList>
            <person name="Gostincar C."/>
        </authorList>
    </citation>
    <scope>NUCLEOTIDE SEQUENCE</scope>
    <source>
        <strain evidence="1">EXF-13308</strain>
    </source>
</reference>
<keyword evidence="2" id="KW-1185">Reference proteome</keyword>
<evidence type="ECO:0000313" key="1">
    <source>
        <dbReference type="EMBL" id="KAJ9130652.1"/>
    </source>
</evidence>
<gene>
    <name evidence="1" type="ORF">NKR23_g12102</name>
</gene>
<sequence length="176" mass="19060">MSTKPDVGYLEMGPELQALVEELSGPLRPPASFVGWEPGPDEAQCSKMILTSDSLSQIAQIRRTLVNNYKSAILTEAGKLKPGISAISLDAFILRFPGDRWYMMDEYARVESDCLLLIPLSIPDDAEAAVLGQKIDLQKGKSILTRASSKIWVGGPGGTLLTNPLVCLVFCLSGTY</sequence>
<dbReference type="EMBL" id="JANBVO010000082">
    <property type="protein sequence ID" value="KAJ9130652.1"/>
    <property type="molecule type" value="Genomic_DNA"/>
</dbReference>
<organism evidence="1 2">
    <name type="scientific">Pleurostoma richardsiae</name>
    <dbReference type="NCBI Taxonomy" id="41990"/>
    <lineage>
        <taxon>Eukaryota</taxon>
        <taxon>Fungi</taxon>
        <taxon>Dikarya</taxon>
        <taxon>Ascomycota</taxon>
        <taxon>Pezizomycotina</taxon>
        <taxon>Sordariomycetes</taxon>
        <taxon>Sordariomycetidae</taxon>
        <taxon>Calosphaeriales</taxon>
        <taxon>Pleurostomataceae</taxon>
        <taxon>Pleurostoma</taxon>
    </lineage>
</organism>